<comment type="similarity">
    <text evidence="2 7">Belongs to the EMP24/GP25L family.</text>
</comment>
<evidence type="ECO:0000313" key="10">
    <source>
        <dbReference type="EMBL" id="EGG17311.1"/>
    </source>
</evidence>
<keyword evidence="11" id="KW-1185">Reference proteome</keyword>
<dbReference type="STRING" id="1054147.F4Q5Q2"/>
<feature type="transmembrane region" description="Helical" evidence="8">
    <location>
        <begin position="175"/>
        <end position="194"/>
    </location>
</feature>
<keyword evidence="4" id="KW-0732">Signal</keyword>
<evidence type="ECO:0000313" key="11">
    <source>
        <dbReference type="Proteomes" id="UP000007797"/>
    </source>
</evidence>
<dbReference type="PANTHER" id="PTHR22811">
    <property type="entry name" value="TRANSMEMBRANE EMP24 DOMAIN-CONTAINING PROTEIN"/>
    <property type="match status" value="1"/>
</dbReference>
<dbReference type="GO" id="GO:0031410">
    <property type="term" value="C:cytoplasmic vesicle"/>
    <property type="evidence" value="ECO:0007669"/>
    <property type="project" value="EnsemblProtists"/>
</dbReference>
<evidence type="ECO:0000256" key="6">
    <source>
        <dbReference type="ARBA" id="ARBA00023136"/>
    </source>
</evidence>
<keyword evidence="3 7" id="KW-0812">Transmembrane</keyword>
<protein>
    <submittedName>
        <fullName evidence="10">Emp24/gp25L/p24 family protein</fullName>
    </submittedName>
</protein>
<dbReference type="RefSeq" id="XP_004355795.1">
    <property type="nucleotide sequence ID" value="XM_004355742.1"/>
</dbReference>
<organism evidence="10 11">
    <name type="scientific">Cavenderia fasciculata</name>
    <name type="common">Slime mold</name>
    <name type="synonym">Dictyostelium fasciculatum</name>
    <dbReference type="NCBI Taxonomy" id="261658"/>
    <lineage>
        <taxon>Eukaryota</taxon>
        <taxon>Amoebozoa</taxon>
        <taxon>Evosea</taxon>
        <taxon>Eumycetozoa</taxon>
        <taxon>Dictyostelia</taxon>
        <taxon>Acytosteliales</taxon>
        <taxon>Cavenderiaceae</taxon>
        <taxon>Cavenderia</taxon>
    </lineage>
</organism>
<comment type="subcellular location">
    <subcellularLocation>
        <location evidence="1 7">Membrane</location>
        <topology evidence="1 7">Single-pass type I membrane protein</topology>
    </subcellularLocation>
</comment>
<gene>
    <name evidence="10" type="primary">empC</name>
    <name evidence="10" type="ORF">DFA_08304</name>
</gene>
<evidence type="ECO:0000256" key="3">
    <source>
        <dbReference type="ARBA" id="ARBA00022692"/>
    </source>
</evidence>
<name>F4Q5Q2_CACFS</name>
<dbReference type="EMBL" id="GL883021">
    <property type="protein sequence ID" value="EGG17311.1"/>
    <property type="molecule type" value="Genomic_DNA"/>
</dbReference>
<dbReference type="InterPro" id="IPR015720">
    <property type="entry name" value="Emp24-like"/>
</dbReference>
<dbReference type="GeneID" id="14869049"/>
<evidence type="ECO:0000256" key="2">
    <source>
        <dbReference type="ARBA" id="ARBA00007104"/>
    </source>
</evidence>
<reference evidence="11" key="1">
    <citation type="journal article" date="2011" name="Genome Res.">
        <title>Phylogeny-wide analysis of social amoeba genomes highlights ancient origins for complex intercellular communication.</title>
        <authorList>
            <person name="Heidel A.J."/>
            <person name="Lawal H.M."/>
            <person name="Felder M."/>
            <person name="Schilde C."/>
            <person name="Helps N.R."/>
            <person name="Tunggal B."/>
            <person name="Rivero F."/>
            <person name="John U."/>
            <person name="Schleicher M."/>
            <person name="Eichinger L."/>
            <person name="Platzer M."/>
            <person name="Noegel A.A."/>
            <person name="Schaap P."/>
            <person name="Gloeckner G."/>
        </authorList>
    </citation>
    <scope>NUCLEOTIDE SEQUENCE [LARGE SCALE GENOMIC DNA]</scope>
    <source>
        <strain evidence="11">SH3</strain>
    </source>
</reference>
<evidence type="ECO:0000256" key="5">
    <source>
        <dbReference type="ARBA" id="ARBA00022989"/>
    </source>
</evidence>
<evidence type="ECO:0000256" key="8">
    <source>
        <dbReference type="SAM" id="Phobius"/>
    </source>
</evidence>
<dbReference type="OMA" id="GATCAWQ"/>
<keyword evidence="6 8" id="KW-0472">Membrane</keyword>
<dbReference type="PROSITE" id="PS50866">
    <property type="entry name" value="GOLD"/>
    <property type="match status" value="1"/>
</dbReference>
<feature type="domain" description="GOLD" evidence="9">
    <location>
        <begin position="8"/>
        <end position="117"/>
    </location>
</feature>
<dbReference type="InterPro" id="IPR009038">
    <property type="entry name" value="GOLD_dom"/>
</dbReference>
<dbReference type="GO" id="GO:0016020">
    <property type="term" value="C:membrane"/>
    <property type="evidence" value="ECO:0007669"/>
    <property type="project" value="UniProtKB-SubCell"/>
</dbReference>
<sequence>MELNGGVVKCYIEENPKDTLLVGKFTLEDMNPQNGVVNSGLGTYRNIEADKMNEFIALTVLVTDPEKREVLSKTMGSTGRFAFQTAMGGEYKICVSTNPSKWFGPQVKTRLHLDIQVGANANDYEEIAKVEHLNNLEISVKRLNDRVTQIRKEQSYQKGREVVFRNTSESTNSRVMWWSVLQLIILVLTGMWQMRHLKSFFKAKKLV</sequence>
<dbReference type="SMART" id="SM01190">
    <property type="entry name" value="EMP24_GP25L"/>
    <property type="match status" value="1"/>
</dbReference>
<dbReference type="Pfam" id="PF01105">
    <property type="entry name" value="EMP24_GP25L"/>
    <property type="match status" value="1"/>
</dbReference>
<dbReference type="OrthoDB" id="3427at2759"/>
<dbReference type="KEGG" id="dfa:DFA_08304"/>
<proteinExistence type="inferred from homology"/>
<evidence type="ECO:0000256" key="1">
    <source>
        <dbReference type="ARBA" id="ARBA00004479"/>
    </source>
</evidence>
<evidence type="ECO:0000256" key="4">
    <source>
        <dbReference type="ARBA" id="ARBA00022729"/>
    </source>
</evidence>
<keyword evidence="5 8" id="KW-1133">Transmembrane helix</keyword>
<dbReference type="Proteomes" id="UP000007797">
    <property type="component" value="Unassembled WGS sequence"/>
</dbReference>
<accession>F4Q5Q2</accession>
<dbReference type="AlphaFoldDB" id="F4Q5Q2"/>
<evidence type="ECO:0000256" key="7">
    <source>
        <dbReference type="RuleBase" id="RU003827"/>
    </source>
</evidence>
<dbReference type="GO" id="GO:0048471">
    <property type="term" value="C:perinuclear region of cytoplasm"/>
    <property type="evidence" value="ECO:0007669"/>
    <property type="project" value="EnsemblProtists"/>
</dbReference>
<evidence type="ECO:0000259" key="9">
    <source>
        <dbReference type="PROSITE" id="PS50866"/>
    </source>
</evidence>